<keyword evidence="6 8" id="KW-0275">Fatty acid biosynthesis</keyword>
<dbReference type="Proteomes" id="UP000051181">
    <property type="component" value="Unassembled WGS sequence"/>
</dbReference>
<dbReference type="InterPro" id="IPR050709">
    <property type="entry name" value="Biotin_Carboxyl_Carrier/Decarb"/>
</dbReference>
<dbReference type="InterPro" id="IPR001249">
    <property type="entry name" value="AcCoA_biotinCC"/>
</dbReference>
<feature type="domain" description="Lipoyl-binding" evidence="9">
    <location>
        <begin position="60"/>
        <end position="136"/>
    </location>
</feature>
<dbReference type="PROSITE" id="PS00188">
    <property type="entry name" value="BIOTIN"/>
    <property type="match status" value="1"/>
</dbReference>
<evidence type="ECO:0000256" key="4">
    <source>
        <dbReference type="ARBA" id="ARBA00022832"/>
    </source>
</evidence>
<evidence type="ECO:0000313" key="11">
    <source>
        <dbReference type="Proteomes" id="UP000051181"/>
    </source>
</evidence>
<dbReference type="InterPro" id="IPR000089">
    <property type="entry name" value="Biotin_lipoyl"/>
</dbReference>
<evidence type="ECO:0000256" key="7">
    <source>
        <dbReference type="ARBA" id="ARBA00023267"/>
    </source>
</evidence>
<dbReference type="eggNOG" id="COG0511">
    <property type="taxonomic scope" value="Bacteria"/>
</dbReference>
<name>A0A0R1EX51_9LACO</name>
<dbReference type="PATRIC" id="fig|913848.6.peg.197"/>
<dbReference type="GO" id="GO:0006633">
    <property type="term" value="P:fatty acid biosynthetic process"/>
    <property type="evidence" value="ECO:0007669"/>
    <property type="project" value="UniProtKB-UniPathway"/>
</dbReference>
<dbReference type="RefSeq" id="WP_010011520.1">
    <property type="nucleotide sequence ID" value="NZ_AZCN01000107.1"/>
</dbReference>
<comment type="caution">
    <text evidence="10">The sequence shown here is derived from an EMBL/GenBank/DDBJ whole genome shotgun (WGS) entry which is preliminary data.</text>
</comment>
<comment type="function">
    <text evidence="8">This protein is a component of the acetyl coenzyme A carboxylase complex; first, biotin carboxylase catalyzes the carboxylation of the carrier protein and then the transcarboxylase transfers the carboxyl group to form malonyl-CoA.</text>
</comment>
<evidence type="ECO:0000256" key="6">
    <source>
        <dbReference type="ARBA" id="ARBA00023160"/>
    </source>
</evidence>
<evidence type="ECO:0000313" key="10">
    <source>
        <dbReference type="EMBL" id="KRK14089.1"/>
    </source>
</evidence>
<evidence type="ECO:0000259" key="9">
    <source>
        <dbReference type="PROSITE" id="PS50968"/>
    </source>
</evidence>
<dbReference type="EMBL" id="AZCN01000107">
    <property type="protein sequence ID" value="KRK14089.1"/>
    <property type="molecule type" value="Genomic_DNA"/>
</dbReference>
<dbReference type="GeneID" id="65916038"/>
<evidence type="ECO:0000256" key="5">
    <source>
        <dbReference type="ARBA" id="ARBA00023098"/>
    </source>
</evidence>
<evidence type="ECO:0000256" key="1">
    <source>
        <dbReference type="ARBA" id="ARBA00005194"/>
    </source>
</evidence>
<organism evidence="10 11">
    <name type="scientific">Loigolactobacillus coryniformis subsp. coryniformis KCTC 3167 = DSM 20001</name>
    <dbReference type="NCBI Taxonomy" id="913848"/>
    <lineage>
        <taxon>Bacteria</taxon>
        <taxon>Bacillati</taxon>
        <taxon>Bacillota</taxon>
        <taxon>Bacilli</taxon>
        <taxon>Lactobacillales</taxon>
        <taxon>Lactobacillaceae</taxon>
        <taxon>Loigolactobacillus</taxon>
    </lineage>
</organism>
<dbReference type="Gene3D" id="2.40.50.100">
    <property type="match status" value="1"/>
</dbReference>
<accession>A0A0R1EX51</accession>
<dbReference type="FunFam" id="2.40.50.100:FF:000003">
    <property type="entry name" value="Acetyl-CoA carboxylase biotin carboxyl carrier protein"/>
    <property type="match status" value="1"/>
</dbReference>
<evidence type="ECO:0000256" key="8">
    <source>
        <dbReference type="RuleBase" id="RU364072"/>
    </source>
</evidence>
<evidence type="ECO:0000256" key="2">
    <source>
        <dbReference type="ARBA" id="ARBA00017562"/>
    </source>
</evidence>
<dbReference type="PANTHER" id="PTHR45266">
    <property type="entry name" value="OXALOACETATE DECARBOXYLASE ALPHA CHAIN"/>
    <property type="match status" value="1"/>
</dbReference>
<keyword evidence="4 8" id="KW-0276">Fatty acid metabolism</keyword>
<dbReference type="CDD" id="cd06850">
    <property type="entry name" value="biotinyl_domain"/>
    <property type="match status" value="1"/>
</dbReference>
<keyword evidence="5 8" id="KW-0443">Lipid metabolism</keyword>
<dbReference type="InterPro" id="IPR011053">
    <property type="entry name" value="Single_hybrid_motif"/>
</dbReference>
<keyword evidence="3 8" id="KW-0444">Lipid biosynthesis</keyword>
<dbReference type="InterPro" id="IPR001882">
    <property type="entry name" value="Biotin_BS"/>
</dbReference>
<proteinExistence type="predicted"/>
<dbReference type="PROSITE" id="PS50968">
    <property type="entry name" value="BIOTINYL_LIPOYL"/>
    <property type="match status" value="1"/>
</dbReference>
<dbReference type="PRINTS" id="PR01071">
    <property type="entry name" value="ACOABIOTINCC"/>
</dbReference>
<evidence type="ECO:0000256" key="3">
    <source>
        <dbReference type="ARBA" id="ARBA00022516"/>
    </source>
</evidence>
<protein>
    <recommendedName>
        <fullName evidence="2 8">Biotin carboxyl carrier protein of acetyl-CoA carboxylase</fullName>
    </recommendedName>
</protein>
<keyword evidence="7 8" id="KW-0092">Biotin</keyword>
<reference evidence="10 11" key="1">
    <citation type="journal article" date="2015" name="Genome Announc.">
        <title>Expanding the biotechnology potential of lactobacilli through comparative genomics of 213 strains and associated genera.</title>
        <authorList>
            <person name="Sun Z."/>
            <person name="Harris H.M."/>
            <person name="McCann A."/>
            <person name="Guo C."/>
            <person name="Argimon S."/>
            <person name="Zhang W."/>
            <person name="Yang X."/>
            <person name="Jeffery I.B."/>
            <person name="Cooney J.C."/>
            <person name="Kagawa T.F."/>
            <person name="Liu W."/>
            <person name="Song Y."/>
            <person name="Salvetti E."/>
            <person name="Wrobel A."/>
            <person name="Rasinkangas P."/>
            <person name="Parkhill J."/>
            <person name="Rea M.C."/>
            <person name="O'Sullivan O."/>
            <person name="Ritari J."/>
            <person name="Douillard F.P."/>
            <person name="Paul Ross R."/>
            <person name="Yang R."/>
            <person name="Briner A.E."/>
            <person name="Felis G.E."/>
            <person name="de Vos W.M."/>
            <person name="Barrangou R."/>
            <person name="Klaenhammer T.R."/>
            <person name="Caufield P.W."/>
            <person name="Cui Y."/>
            <person name="Zhang H."/>
            <person name="O'Toole P.W."/>
        </authorList>
    </citation>
    <scope>NUCLEOTIDE SEQUENCE [LARGE SCALE GENOMIC DNA]</scope>
    <source>
        <strain evidence="10 11">DSM 20001</strain>
    </source>
</reference>
<comment type="pathway">
    <text evidence="1 8">Lipid metabolism; fatty acid biosynthesis.</text>
</comment>
<dbReference type="GO" id="GO:0009317">
    <property type="term" value="C:acetyl-CoA carboxylase complex"/>
    <property type="evidence" value="ECO:0007669"/>
    <property type="project" value="InterPro"/>
</dbReference>
<dbReference type="PANTHER" id="PTHR45266:SF3">
    <property type="entry name" value="OXALOACETATE DECARBOXYLASE ALPHA CHAIN"/>
    <property type="match status" value="1"/>
</dbReference>
<dbReference type="Pfam" id="PF00364">
    <property type="entry name" value="Biotin_lipoyl"/>
    <property type="match status" value="1"/>
</dbReference>
<dbReference type="GO" id="GO:0003989">
    <property type="term" value="F:acetyl-CoA carboxylase activity"/>
    <property type="evidence" value="ECO:0007669"/>
    <property type="project" value="InterPro"/>
</dbReference>
<gene>
    <name evidence="10" type="ORF">FD22_GL000201</name>
</gene>
<sequence>MIVLDLAEIKALMDHMAASNLTDFVYQDGQTTLKLAKKSNLPAATSSVDVRPVAATTQSKKVLKAPLVGVFYTSAAPDEPPFVKVGDVVTVGQTVGVIEAMKMMHEVKAEQAGKVTQVLIGNEQRVGFDDPLFELD</sequence>
<dbReference type="UniPathway" id="UPA00094"/>
<dbReference type="AlphaFoldDB" id="A0A0R1EX51"/>
<dbReference type="SUPFAM" id="SSF51230">
    <property type="entry name" value="Single hybrid motif"/>
    <property type="match status" value="1"/>
</dbReference>